<dbReference type="InterPro" id="IPR027417">
    <property type="entry name" value="P-loop_NTPase"/>
</dbReference>
<dbReference type="PANTHER" id="PTHR24223">
    <property type="entry name" value="ATP-BINDING CASSETTE SUB-FAMILY C"/>
    <property type="match status" value="1"/>
</dbReference>
<dbReference type="PROSITE" id="PS50929">
    <property type="entry name" value="ABC_TM1F"/>
    <property type="match status" value="2"/>
</dbReference>
<keyword evidence="13" id="KW-1185">Reference proteome</keyword>
<dbReference type="InterPro" id="IPR050173">
    <property type="entry name" value="ABC_transporter_C-like"/>
</dbReference>
<dbReference type="SUPFAM" id="SSF90123">
    <property type="entry name" value="ABC transporter transmembrane region"/>
    <property type="match status" value="2"/>
</dbReference>
<sequence>MHAGDAMPAGSTVEVLACVSNALFLGASGGLVLHQRAARSLLPAWAGIALLLACASPVARFAEALHDESLYASLQLPSSSFELLALLLATARACAKWGEPARRAPLAGRESRDGGSLPLERSILRAWLLALALLATARVVLLALPHGARGGAPPALTEALALALGATASVAVCARACDLDAWATRAARRRRAAARARALLDAAANVDECAPPPGPPARARRRAALLPIALRAFVSDAFFLHALPTLVKGRAKPLEMDELPPAHSRELDLGGGAARIAVQFEAALELEAALEAAGGARARRARALVWRALIACNRPPLVRMGGMMLASTLLSFVSPAVMHPLLEYLGSEPAADAPSARAAALRGFALGCLLVLCPLASTLFRHQHWVAGVRVGARTRIALTCAVHSRALALRAPERARASTGRLTNLLLVDASRVADVQLASFAHWGTWAAALQVGVCVGALLGLLGVAALPGVALIVASVLGSSTLASAAKRASAAVSERRDARVAAVAGWLAAAQWFELTPRAARAARAHIDALRASELRALRARQLLATASAFVVAATPPLVALASLGAYAMLSRGARGATYPPLSAPLAFASLSWFNLLGSPLRIMPSMLAALVDASVSVRRLERFLRRAPSATDGRAHVGAAGVAHGGGGGDAPPVVALELRAAMLGWSATAHAQRDERDDGGGGGGADGGGGGDDSPPSGADGARVEPVLSSFSLRCAAPPPSLTTPTPAAEAAGALVIVCGAVGSGKSTVLTALAADLPPTAGALMTDAPGGIALCEQRPWLRNESIASNVLAGAPLERARYAAVLRACGLDADVRAMARGDATLAGEGGARLSGGQRARLALARAAYSRCSAAILDEPCAGLDGHTAAHVWREGVCGLLLRAQRKLVVVGTHDARALLQAAAALPSVHVTFVYLARPRHRRARGTHDETHSDVGDGDGDEGDGDGDDGGGGEGEGGGDGDGEGGGDGDDGGGGELCDVHDAAERRAQLAASRGATRAATRAIFATMAAAGLTPPATPEPLAGGKAHAPARVLDIALQPINAAGGEAAAGSSVSRIARFWLVGGSGQDARALAGVRAAPDSVAAAAPAAEPLPGSEGVFKEGSREAPASGEQALPLPLPLPPPPPPPPPPRAQGAHDDDEDGDEDDEDDGGAEAAGVAEAAAAWPQGLSERARTGALSLEHLRAYARAFGPRGTVCGLAALFVASQGALLGTSVWLALWSADPDADPLGGTSRVRLPWARAGARELELPVSYLGGYTALSLGACVLLLARGVVLVDGACGSARALHAAMVRGVALAPPAFHDCTPTSQLLQRFAKDTSLVDEQIAPALSELASRALTLVSVLAAVGGGAPLALALVPLLAPPYARAMTLYRSSARELKRLESASRAPIAAALAEDVAGAPTLRAAGLARARARALHGMLDENVRAFLTYWHANQWVCVTMDVLASALSLAVALAAVGARVLLDGGGAGDGGTGGGGTAGAISGARAAAASMGLALSCLDQLPQALWWIIRQLAQLETDMVAVERVCELAEVGDGPGGARQGRGEGEQGQGCEGAGAAAAAAEGGEDEAAWERVAAASRGGGLEVCFERVSLRYTPWTARKADAEQPAQPTAGVGWLDRWRGVRGARGARGAREPSARGAVGSSSSSVEPLLITAAVPRTPSAPPPAALCLRDVSVRIAPGEHVALVGRSGSGKSTLWKALCGLYPIESGAIRVGGLDVRSIRKDALREHVAVLPQDPVILHASVRANLSVYREARALAVSAPVGQSARAPLAAEPLLGAAERAADGSASAGAQRAHAAVADTDDDDDDAALWTALQQVGLAELVRSWPRGLDTVLAPTGGGTDGGADGERRPRGRAVGASAGASGDGERSLSCGERALLAAARLFAHPSCCVAIVDEASASLDAASEAALERAIGALPCTVLAVCHRLAHVRGYARVLTMACGQIIEEGSPQQLLADRTSSLRALVDSMAMAAAPSSEADGG</sequence>
<dbReference type="GO" id="GO:0016020">
    <property type="term" value="C:membrane"/>
    <property type="evidence" value="ECO:0007669"/>
    <property type="project" value="UniProtKB-SubCell"/>
</dbReference>
<name>A0A8J5XAU2_DIALT</name>
<dbReference type="EMBL" id="JAGTXO010000011">
    <property type="protein sequence ID" value="KAG8465161.1"/>
    <property type="molecule type" value="Genomic_DNA"/>
</dbReference>
<dbReference type="InterPro" id="IPR036640">
    <property type="entry name" value="ABC1_TM_sf"/>
</dbReference>
<evidence type="ECO:0000256" key="4">
    <source>
        <dbReference type="ARBA" id="ARBA00022741"/>
    </source>
</evidence>
<comment type="subcellular location">
    <subcellularLocation>
        <location evidence="1">Membrane</location>
    </subcellularLocation>
</comment>
<feature type="transmembrane region" description="Helical" evidence="9">
    <location>
        <begin position="1341"/>
        <end position="1366"/>
    </location>
</feature>
<reference evidence="12" key="1">
    <citation type="submission" date="2021-05" db="EMBL/GenBank/DDBJ databases">
        <title>The genome of the haptophyte Pavlova lutheri (Diacronema luteri, Pavlovales) - a model for lipid biosynthesis in eukaryotic algae.</title>
        <authorList>
            <person name="Hulatt C.J."/>
            <person name="Posewitz M.C."/>
        </authorList>
    </citation>
    <scope>NUCLEOTIDE SEQUENCE</scope>
    <source>
        <strain evidence="12">NIVA-4/92</strain>
    </source>
</reference>
<feature type="region of interest" description="Disordered" evidence="8">
    <location>
        <begin position="675"/>
        <end position="710"/>
    </location>
</feature>
<dbReference type="InterPro" id="IPR003593">
    <property type="entry name" value="AAA+_ATPase"/>
</dbReference>
<evidence type="ECO:0000256" key="3">
    <source>
        <dbReference type="ARBA" id="ARBA00022692"/>
    </source>
</evidence>
<feature type="transmembrane region" description="Helical" evidence="9">
    <location>
        <begin position="40"/>
        <end position="62"/>
    </location>
</feature>
<feature type="transmembrane region" description="Helical" evidence="9">
    <location>
        <begin position="468"/>
        <end position="490"/>
    </location>
</feature>
<organism evidence="12 13">
    <name type="scientific">Diacronema lutheri</name>
    <name type="common">Unicellular marine alga</name>
    <name type="synonym">Monochrysis lutheri</name>
    <dbReference type="NCBI Taxonomy" id="2081491"/>
    <lineage>
        <taxon>Eukaryota</taxon>
        <taxon>Haptista</taxon>
        <taxon>Haptophyta</taxon>
        <taxon>Pavlovophyceae</taxon>
        <taxon>Pavlovales</taxon>
        <taxon>Pavlovaceae</taxon>
        <taxon>Diacronema</taxon>
    </lineage>
</organism>
<keyword evidence="7 9" id="KW-0472">Membrane</keyword>
<feature type="compositionally biased region" description="Gly residues" evidence="8">
    <location>
        <begin position="687"/>
        <end position="699"/>
    </location>
</feature>
<dbReference type="GO" id="GO:0140359">
    <property type="term" value="F:ABC-type transporter activity"/>
    <property type="evidence" value="ECO:0007669"/>
    <property type="project" value="InterPro"/>
</dbReference>
<feature type="transmembrane region" description="Helical" evidence="9">
    <location>
        <begin position="317"/>
        <end position="338"/>
    </location>
</feature>
<evidence type="ECO:0000259" key="10">
    <source>
        <dbReference type="PROSITE" id="PS50893"/>
    </source>
</evidence>
<dbReference type="InterPro" id="IPR011527">
    <property type="entry name" value="ABC1_TM_dom"/>
</dbReference>
<dbReference type="OrthoDB" id="6500128at2759"/>
<comment type="caution">
    <text evidence="12">The sequence shown here is derived from an EMBL/GenBank/DDBJ whole genome shotgun (WGS) entry which is preliminary data.</text>
</comment>
<keyword evidence="5" id="KW-0067">ATP-binding</keyword>
<feature type="region of interest" description="Disordered" evidence="8">
    <location>
        <begin position="927"/>
        <end position="983"/>
    </location>
</feature>
<feature type="transmembrane region" description="Helical" evidence="9">
    <location>
        <begin position="1201"/>
        <end position="1224"/>
    </location>
</feature>
<evidence type="ECO:0000256" key="7">
    <source>
        <dbReference type="ARBA" id="ARBA00023136"/>
    </source>
</evidence>
<feature type="compositionally biased region" description="Acidic residues" evidence="8">
    <location>
        <begin position="941"/>
        <end position="978"/>
    </location>
</feature>
<keyword evidence="2" id="KW-0813">Transport</keyword>
<proteinExistence type="predicted"/>
<feature type="compositionally biased region" description="Low complexity" evidence="8">
    <location>
        <begin position="1158"/>
        <end position="1169"/>
    </location>
</feature>
<feature type="domain" description="ABC transporter" evidence="10">
    <location>
        <begin position="1657"/>
        <end position="1973"/>
    </location>
</feature>
<accession>A0A8J5XAU2</accession>
<evidence type="ECO:0000256" key="9">
    <source>
        <dbReference type="SAM" id="Phobius"/>
    </source>
</evidence>
<dbReference type="OMA" id="HYRASHE"/>
<evidence type="ECO:0000313" key="12">
    <source>
        <dbReference type="EMBL" id="KAG8465161.1"/>
    </source>
</evidence>
<feature type="compositionally biased region" description="Acidic residues" evidence="8">
    <location>
        <begin position="1143"/>
        <end position="1157"/>
    </location>
</feature>
<dbReference type="Pfam" id="PF00005">
    <property type="entry name" value="ABC_tran"/>
    <property type="match status" value="2"/>
</dbReference>
<keyword evidence="3 9" id="KW-0812">Transmembrane</keyword>
<feature type="compositionally biased region" description="Pro residues" evidence="8">
    <location>
        <begin position="1122"/>
        <end position="1137"/>
    </location>
</feature>
<evidence type="ECO:0000256" key="2">
    <source>
        <dbReference type="ARBA" id="ARBA00022448"/>
    </source>
</evidence>
<dbReference type="GO" id="GO:0005524">
    <property type="term" value="F:ATP binding"/>
    <property type="evidence" value="ECO:0007669"/>
    <property type="project" value="UniProtKB-KW"/>
</dbReference>
<feature type="domain" description="ABC transmembrane type-1" evidence="11">
    <location>
        <begin position="323"/>
        <end position="618"/>
    </location>
</feature>
<feature type="region of interest" description="Disordered" evidence="8">
    <location>
        <begin position="1840"/>
        <end position="1873"/>
    </location>
</feature>
<evidence type="ECO:0000256" key="5">
    <source>
        <dbReference type="ARBA" id="ARBA00022840"/>
    </source>
</evidence>
<feature type="compositionally biased region" description="Basic and acidic residues" evidence="8">
    <location>
        <begin position="931"/>
        <end position="940"/>
    </location>
</feature>
<dbReference type="SUPFAM" id="SSF52540">
    <property type="entry name" value="P-loop containing nucleoside triphosphate hydrolases"/>
    <property type="match status" value="2"/>
</dbReference>
<dbReference type="InterPro" id="IPR017871">
    <property type="entry name" value="ABC_transporter-like_CS"/>
</dbReference>
<protein>
    <submittedName>
        <fullName evidence="12">Uncharacterized protein</fullName>
    </submittedName>
</protein>
<feature type="transmembrane region" description="Helical" evidence="9">
    <location>
        <begin position="126"/>
        <end position="147"/>
    </location>
</feature>
<evidence type="ECO:0000256" key="1">
    <source>
        <dbReference type="ARBA" id="ARBA00004370"/>
    </source>
</evidence>
<feature type="region of interest" description="Disordered" evidence="8">
    <location>
        <begin position="1540"/>
        <end position="1569"/>
    </location>
</feature>
<feature type="region of interest" description="Disordered" evidence="8">
    <location>
        <begin position="1092"/>
        <end position="1171"/>
    </location>
</feature>
<dbReference type="Pfam" id="PF00664">
    <property type="entry name" value="ABC_membrane"/>
    <property type="match status" value="2"/>
</dbReference>
<dbReference type="InterPro" id="IPR003439">
    <property type="entry name" value="ABC_transporter-like_ATP-bd"/>
</dbReference>
<evidence type="ECO:0000256" key="6">
    <source>
        <dbReference type="ARBA" id="ARBA00022989"/>
    </source>
</evidence>
<feature type="transmembrane region" description="Helical" evidence="9">
    <location>
        <begin position="358"/>
        <end position="380"/>
    </location>
</feature>
<evidence type="ECO:0000313" key="13">
    <source>
        <dbReference type="Proteomes" id="UP000751190"/>
    </source>
</evidence>
<dbReference type="PROSITE" id="PS00211">
    <property type="entry name" value="ABC_TRANSPORTER_1"/>
    <property type="match status" value="1"/>
</dbReference>
<feature type="transmembrane region" description="Helical" evidence="9">
    <location>
        <begin position="442"/>
        <end position="462"/>
    </location>
</feature>
<feature type="transmembrane region" description="Helical" evidence="9">
    <location>
        <begin position="1259"/>
        <end position="1281"/>
    </location>
</feature>
<dbReference type="Gene3D" id="1.20.1560.10">
    <property type="entry name" value="ABC transporter type 1, transmembrane domain"/>
    <property type="match status" value="2"/>
</dbReference>
<dbReference type="GO" id="GO:0016887">
    <property type="term" value="F:ATP hydrolysis activity"/>
    <property type="evidence" value="ECO:0007669"/>
    <property type="project" value="InterPro"/>
</dbReference>
<dbReference type="PROSITE" id="PS50893">
    <property type="entry name" value="ABC_TRANSPORTER_2"/>
    <property type="match status" value="2"/>
</dbReference>
<feature type="domain" description="ABC transporter" evidence="10">
    <location>
        <begin position="709"/>
        <end position="940"/>
    </location>
</feature>
<feature type="transmembrane region" description="Helical" evidence="9">
    <location>
        <begin position="12"/>
        <end position="33"/>
    </location>
</feature>
<feature type="compositionally biased region" description="Gly residues" evidence="8">
    <location>
        <begin position="1540"/>
        <end position="1559"/>
    </location>
</feature>
<dbReference type="Gene3D" id="3.40.50.300">
    <property type="entry name" value="P-loop containing nucleotide triphosphate hydrolases"/>
    <property type="match status" value="2"/>
</dbReference>
<dbReference type="SMART" id="SM00382">
    <property type="entry name" value="AAA"/>
    <property type="match status" value="2"/>
</dbReference>
<gene>
    <name evidence="12" type="ORF">KFE25_012524</name>
</gene>
<evidence type="ECO:0000256" key="8">
    <source>
        <dbReference type="SAM" id="MobiDB-lite"/>
    </source>
</evidence>
<feature type="transmembrane region" description="Helical" evidence="9">
    <location>
        <begin position="548"/>
        <end position="575"/>
    </location>
</feature>
<feature type="domain" description="ABC transmembrane type-1" evidence="11">
    <location>
        <begin position="1203"/>
        <end position="1523"/>
    </location>
</feature>
<dbReference type="Proteomes" id="UP000751190">
    <property type="component" value="Unassembled WGS sequence"/>
</dbReference>
<keyword evidence="6 9" id="KW-1133">Transmembrane helix</keyword>
<evidence type="ECO:0000259" key="11">
    <source>
        <dbReference type="PROSITE" id="PS50929"/>
    </source>
</evidence>
<keyword evidence="4" id="KW-0547">Nucleotide-binding</keyword>